<gene>
    <name evidence="2" type="ORF">S01H1_63392</name>
</gene>
<proteinExistence type="predicted"/>
<protein>
    <recommendedName>
        <fullName evidence="1">ComEC/Rec2-related protein domain-containing protein</fullName>
    </recommendedName>
</protein>
<dbReference type="AlphaFoldDB" id="X0YEG1"/>
<accession>X0YEG1</accession>
<feature type="non-terminal residue" evidence="2">
    <location>
        <position position="1"/>
    </location>
</feature>
<evidence type="ECO:0000313" key="2">
    <source>
        <dbReference type="EMBL" id="GAG35211.1"/>
    </source>
</evidence>
<comment type="caution">
    <text evidence="2">The sequence shown here is derived from an EMBL/GenBank/DDBJ whole genome shotgun (WGS) entry which is preliminary data.</text>
</comment>
<name>X0YEG1_9ZZZZ</name>
<dbReference type="EMBL" id="BARS01041711">
    <property type="protein sequence ID" value="GAG35211.1"/>
    <property type="molecule type" value="Genomic_DNA"/>
</dbReference>
<organism evidence="2">
    <name type="scientific">marine sediment metagenome</name>
    <dbReference type="NCBI Taxonomy" id="412755"/>
    <lineage>
        <taxon>unclassified sequences</taxon>
        <taxon>metagenomes</taxon>
        <taxon>ecological metagenomes</taxon>
    </lineage>
</organism>
<evidence type="ECO:0000259" key="1">
    <source>
        <dbReference type="Pfam" id="PF03772"/>
    </source>
</evidence>
<dbReference type="InterPro" id="IPR004477">
    <property type="entry name" value="ComEC_N"/>
</dbReference>
<feature type="domain" description="ComEC/Rec2-related protein" evidence="1">
    <location>
        <begin position="8"/>
        <end position="41"/>
    </location>
</feature>
<dbReference type="Pfam" id="PF03772">
    <property type="entry name" value="Competence"/>
    <property type="match status" value="1"/>
</dbReference>
<sequence>EASLLSGILLGKESGIPPDLLEAYNRTGTTHIIAISGFKRLILDMLIGSESLSYRTEVLFLFVYRFLIESNALSSAAPLATSLAFQA</sequence>
<reference evidence="2" key="1">
    <citation type="journal article" date="2014" name="Front. Microbiol.">
        <title>High frequency of phylogenetically diverse reductive dehalogenase-homologous genes in deep subseafloor sedimentary metagenomes.</title>
        <authorList>
            <person name="Kawai M."/>
            <person name="Futagami T."/>
            <person name="Toyoda A."/>
            <person name="Takaki Y."/>
            <person name="Nishi S."/>
            <person name="Hori S."/>
            <person name="Arai W."/>
            <person name="Tsubouchi T."/>
            <person name="Morono Y."/>
            <person name="Uchiyama I."/>
            <person name="Ito T."/>
            <person name="Fujiyama A."/>
            <person name="Inagaki F."/>
            <person name="Takami H."/>
        </authorList>
    </citation>
    <scope>NUCLEOTIDE SEQUENCE</scope>
    <source>
        <strain evidence="2">Expedition CK06-06</strain>
    </source>
</reference>